<accession>A0A6A0H5X0</accession>
<feature type="domain" description="EGF-like" evidence="2">
    <location>
        <begin position="39"/>
        <end position="70"/>
    </location>
</feature>
<proteinExistence type="predicted"/>
<dbReference type="AlphaFoldDB" id="A0A6A0H5X0"/>
<comment type="caution">
    <text evidence="3">The sequence shown here is derived from an EMBL/GenBank/DDBJ whole genome shotgun (WGS) entry which is preliminary data.</text>
</comment>
<keyword evidence="1" id="KW-1015">Disulfide bond</keyword>
<gene>
    <name evidence="3" type="ORF">HAZT_HAZT006050</name>
</gene>
<comment type="caution">
    <text evidence="1">Lacks conserved residue(s) required for the propagation of feature annotation.</text>
</comment>
<reference evidence="3" key="3">
    <citation type="submission" date="2019-06" db="EMBL/GenBank/DDBJ databases">
        <authorList>
            <person name="Poynton C."/>
            <person name="Hasenbein S."/>
            <person name="Benoit J.B."/>
            <person name="Sepulveda M.S."/>
            <person name="Poelchau M.F."/>
            <person name="Murali S.C."/>
            <person name="Chen S."/>
            <person name="Glastad K.M."/>
            <person name="Werren J.H."/>
            <person name="Vineis J.H."/>
            <person name="Bowen J.L."/>
            <person name="Friedrich M."/>
            <person name="Jones J."/>
            <person name="Robertson H.M."/>
            <person name="Feyereisen R."/>
            <person name="Mechler-Hickson A."/>
            <person name="Mathers N."/>
            <person name="Lee C.E."/>
            <person name="Colbourne J.K."/>
            <person name="Biales A."/>
            <person name="Johnston J.S."/>
            <person name="Wellborn G.A."/>
            <person name="Rosendale A.J."/>
            <person name="Cridge A.G."/>
            <person name="Munoz-Torres M.C."/>
            <person name="Bain P.A."/>
            <person name="Manny A.R."/>
            <person name="Major K.M."/>
            <person name="Lambert F.N."/>
            <person name="Vulpe C.D."/>
            <person name="Tuck P."/>
            <person name="Blalock B.J."/>
            <person name="Lin Y.-Y."/>
            <person name="Smith M.E."/>
            <person name="Ochoa-Acuna H."/>
            <person name="Chen M.-J.M."/>
            <person name="Childers C.P."/>
            <person name="Qu J."/>
            <person name="Dugan S."/>
            <person name="Lee S.L."/>
            <person name="Chao H."/>
            <person name="Dinh H."/>
            <person name="Han Y."/>
            <person name="Doddapaneni H."/>
            <person name="Worley K.C."/>
            <person name="Muzny D.M."/>
            <person name="Gibbs R.A."/>
            <person name="Richards S."/>
        </authorList>
    </citation>
    <scope>NUCLEOTIDE SEQUENCE</scope>
    <source>
        <strain evidence="3">HAZT.00-mixed</strain>
        <tissue evidence="3">Whole organism</tissue>
    </source>
</reference>
<keyword evidence="1" id="KW-0245">EGF-like domain</keyword>
<evidence type="ECO:0000313" key="3">
    <source>
        <dbReference type="EMBL" id="KAA0200903.1"/>
    </source>
</evidence>
<feature type="disulfide bond" evidence="1">
    <location>
        <begin position="42"/>
        <end position="52"/>
    </location>
</feature>
<reference evidence="3" key="2">
    <citation type="journal article" date="2018" name="Environ. Sci. Technol.">
        <title>The Toxicogenome of Hyalella azteca: A Model for Sediment Ecotoxicology and Evolutionary Toxicology.</title>
        <authorList>
            <person name="Poynton H.C."/>
            <person name="Hasenbein S."/>
            <person name="Benoit J.B."/>
            <person name="Sepulveda M.S."/>
            <person name="Poelchau M.F."/>
            <person name="Hughes D.S.T."/>
            <person name="Murali S.C."/>
            <person name="Chen S."/>
            <person name="Glastad K.M."/>
            <person name="Goodisman M.A.D."/>
            <person name="Werren J.H."/>
            <person name="Vineis J.H."/>
            <person name="Bowen J.L."/>
            <person name="Friedrich M."/>
            <person name="Jones J."/>
            <person name="Robertson H.M."/>
            <person name="Feyereisen R."/>
            <person name="Mechler-Hickson A."/>
            <person name="Mathers N."/>
            <person name="Lee C.E."/>
            <person name="Colbourne J.K."/>
            <person name="Biales A."/>
            <person name="Johnston J.S."/>
            <person name="Wellborn G.A."/>
            <person name="Rosendale A.J."/>
            <person name="Cridge A.G."/>
            <person name="Munoz-Torres M.C."/>
            <person name="Bain P.A."/>
            <person name="Manny A.R."/>
            <person name="Major K.M."/>
            <person name="Lambert F.N."/>
            <person name="Vulpe C.D."/>
            <person name="Tuck P."/>
            <person name="Blalock B.J."/>
            <person name="Lin Y.Y."/>
            <person name="Smith M.E."/>
            <person name="Ochoa-Acuna H."/>
            <person name="Chen M.M."/>
            <person name="Childers C.P."/>
            <person name="Qu J."/>
            <person name="Dugan S."/>
            <person name="Lee S.L."/>
            <person name="Chao H."/>
            <person name="Dinh H."/>
            <person name="Han Y."/>
            <person name="Doddapaneni H."/>
            <person name="Worley K.C."/>
            <person name="Muzny D.M."/>
            <person name="Gibbs R.A."/>
            <person name="Richards S."/>
        </authorList>
    </citation>
    <scope>NUCLEOTIDE SEQUENCE</scope>
    <source>
        <strain evidence="3">HAZT.00-mixed</strain>
        <tissue evidence="3">Whole organism</tissue>
    </source>
</reference>
<evidence type="ECO:0000256" key="1">
    <source>
        <dbReference type="PROSITE-ProRule" id="PRU00076"/>
    </source>
</evidence>
<dbReference type="Proteomes" id="UP000711488">
    <property type="component" value="Unassembled WGS sequence"/>
</dbReference>
<protein>
    <recommendedName>
        <fullName evidence="2">EGF-like domain-containing protein</fullName>
    </recommendedName>
</protein>
<dbReference type="PROSITE" id="PS50026">
    <property type="entry name" value="EGF_3"/>
    <property type="match status" value="1"/>
</dbReference>
<dbReference type="SUPFAM" id="SSF57196">
    <property type="entry name" value="EGF/Laminin"/>
    <property type="match status" value="1"/>
</dbReference>
<sequence>MLKCAEGKFLHDDVSDAPAICLNGTWVSDDDSPVALVCREGCAMPCLHGGVCVGIDMCRCTPEYYGEHCEYAKCPTVEVLNGVFDEHNDSSATLTCNEGFIAISGDEAVELVCVEGKWTPSGIENSSSLLGSNLTNG</sequence>
<dbReference type="PROSITE" id="PS00022">
    <property type="entry name" value="EGF_1"/>
    <property type="match status" value="1"/>
</dbReference>
<reference evidence="3" key="1">
    <citation type="submission" date="2014-08" db="EMBL/GenBank/DDBJ databases">
        <authorList>
            <person name="Murali S."/>
            <person name="Richards S."/>
            <person name="Bandaranaike D."/>
            <person name="Bellair M."/>
            <person name="Blankenburg K."/>
            <person name="Chao H."/>
            <person name="Dinh H."/>
            <person name="Doddapaneni H."/>
            <person name="Dugan-Rocha S."/>
            <person name="Elkadiri S."/>
            <person name="Gnanaolivu R."/>
            <person name="Hughes D."/>
            <person name="Lee S."/>
            <person name="Li M."/>
            <person name="Ming W."/>
            <person name="Munidasa M."/>
            <person name="Muniz J."/>
            <person name="Nguyen L."/>
            <person name="Osuji N."/>
            <person name="Pu L.-L."/>
            <person name="Puazo M."/>
            <person name="Skinner E."/>
            <person name="Qu C."/>
            <person name="Quiroz J."/>
            <person name="Raj R."/>
            <person name="Weissenberger G."/>
            <person name="Xin Y."/>
            <person name="Zou X."/>
            <person name="Han Y."/>
            <person name="Worley K."/>
            <person name="Muzny D."/>
            <person name="Gibbs R."/>
        </authorList>
    </citation>
    <scope>NUCLEOTIDE SEQUENCE</scope>
    <source>
        <strain evidence="3">HAZT.00-mixed</strain>
        <tissue evidence="3">Whole organism</tissue>
    </source>
</reference>
<feature type="disulfide bond" evidence="1">
    <location>
        <begin position="60"/>
        <end position="69"/>
    </location>
</feature>
<organism evidence="3">
    <name type="scientific">Hyalella azteca</name>
    <name type="common">Amphipod</name>
    <dbReference type="NCBI Taxonomy" id="294128"/>
    <lineage>
        <taxon>Eukaryota</taxon>
        <taxon>Metazoa</taxon>
        <taxon>Ecdysozoa</taxon>
        <taxon>Arthropoda</taxon>
        <taxon>Crustacea</taxon>
        <taxon>Multicrustacea</taxon>
        <taxon>Malacostraca</taxon>
        <taxon>Eumalacostraca</taxon>
        <taxon>Peracarida</taxon>
        <taxon>Amphipoda</taxon>
        <taxon>Senticaudata</taxon>
        <taxon>Talitrida</taxon>
        <taxon>Talitroidea</taxon>
        <taxon>Hyalellidae</taxon>
        <taxon>Hyalella</taxon>
    </lineage>
</organism>
<evidence type="ECO:0000259" key="2">
    <source>
        <dbReference type="PROSITE" id="PS50026"/>
    </source>
</evidence>
<name>A0A6A0H5X0_HYAAZ</name>
<dbReference type="EMBL" id="JQDR03005977">
    <property type="protein sequence ID" value="KAA0200903.1"/>
    <property type="molecule type" value="Genomic_DNA"/>
</dbReference>
<dbReference type="Gene3D" id="2.10.25.10">
    <property type="entry name" value="Laminin"/>
    <property type="match status" value="1"/>
</dbReference>
<dbReference type="InterPro" id="IPR000742">
    <property type="entry name" value="EGF"/>
</dbReference>